<feature type="region of interest" description="Disordered" evidence="1">
    <location>
        <begin position="97"/>
        <end position="125"/>
    </location>
</feature>
<evidence type="ECO:0000313" key="3">
    <source>
        <dbReference type="Proteomes" id="UP000722791"/>
    </source>
</evidence>
<dbReference type="EMBL" id="BNCQ01000015">
    <property type="protein sequence ID" value="GIM04268.1"/>
    <property type="molecule type" value="Genomic_DNA"/>
</dbReference>
<feature type="compositionally biased region" description="Basic and acidic residues" evidence="1">
    <location>
        <begin position="114"/>
        <end position="125"/>
    </location>
</feature>
<name>A0A8J4GBM8_9CHLO</name>
<evidence type="ECO:0000256" key="1">
    <source>
        <dbReference type="SAM" id="MobiDB-lite"/>
    </source>
</evidence>
<gene>
    <name evidence="2" type="ORF">Vretimale_8848</name>
</gene>
<organism evidence="2 3">
    <name type="scientific">Volvox reticuliferus</name>
    <dbReference type="NCBI Taxonomy" id="1737510"/>
    <lineage>
        <taxon>Eukaryota</taxon>
        <taxon>Viridiplantae</taxon>
        <taxon>Chlorophyta</taxon>
        <taxon>core chlorophytes</taxon>
        <taxon>Chlorophyceae</taxon>
        <taxon>CS clade</taxon>
        <taxon>Chlamydomonadales</taxon>
        <taxon>Volvocaceae</taxon>
        <taxon>Volvox</taxon>
    </lineage>
</organism>
<feature type="region of interest" description="Disordered" evidence="1">
    <location>
        <begin position="32"/>
        <end position="59"/>
    </location>
</feature>
<sequence>GMDKVLAVAVVMATAMRRQKGGIQKLCELRRRRSETGVTTRAAATALGPASPTPHLPSTLATYTSASAATTVRELSFTTPQRRRSAVRAEICSRRSLPQTNTWSQNKHGMPVAAHRDKQGARCEV</sequence>
<proteinExistence type="predicted"/>
<feature type="non-terminal residue" evidence="2">
    <location>
        <position position="125"/>
    </location>
</feature>
<dbReference type="Proteomes" id="UP000722791">
    <property type="component" value="Unassembled WGS sequence"/>
</dbReference>
<dbReference type="AlphaFoldDB" id="A0A8J4GBM8"/>
<evidence type="ECO:0000313" key="2">
    <source>
        <dbReference type="EMBL" id="GIM04268.1"/>
    </source>
</evidence>
<reference evidence="2" key="1">
    <citation type="journal article" date="2021" name="Proc. Natl. Acad. Sci. U.S.A.">
        <title>Three genomes in the algal genus Volvox reveal the fate of a haploid sex-determining region after a transition to homothallism.</title>
        <authorList>
            <person name="Yamamoto K."/>
            <person name="Hamaji T."/>
            <person name="Kawai-Toyooka H."/>
            <person name="Matsuzaki R."/>
            <person name="Takahashi F."/>
            <person name="Nishimura Y."/>
            <person name="Kawachi M."/>
            <person name="Noguchi H."/>
            <person name="Minakuchi Y."/>
            <person name="Umen J.G."/>
            <person name="Toyoda A."/>
            <person name="Nozaki H."/>
        </authorList>
    </citation>
    <scope>NUCLEOTIDE SEQUENCE</scope>
    <source>
        <strain evidence="2">NIES-3785</strain>
    </source>
</reference>
<comment type="caution">
    <text evidence="2">The sequence shown here is derived from an EMBL/GenBank/DDBJ whole genome shotgun (WGS) entry which is preliminary data.</text>
</comment>
<feature type="compositionally biased region" description="Polar residues" evidence="1">
    <location>
        <begin position="97"/>
        <end position="107"/>
    </location>
</feature>
<accession>A0A8J4GBM8</accession>
<protein>
    <submittedName>
        <fullName evidence="2">Uncharacterized protein</fullName>
    </submittedName>
</protein>